<organism evidence="1 2">
    <name type="scientific">Acidipropionibacterium jensenii</name>
    <dbReference type="NCBI Taxonomy" id="1749"/>
    <lineage>
        <taxon>Bacteria</taxon>
        <taxon>Bacillati</taxon>
        <taxon>Actinomycetota</taxon>
        <taxon>Actinomycetes</taxon>
        <taxon>Propionibacteriales</taxon>
        <taxon>Propionibacteriaceae</taxon>
        <taxon>Acidipropionibacterium</taxon>
    </lineage>
</organism>
<reference evidence="2" key="1">
    <citation type="submission" date="2017-12" db="EMBL/GenBank/DDBJ databases">
        <title>Whole genome sequencing of Acidipropionibacterium jensenii strains JS279 and JS280.</title>
        <authorList>
            <person name="Deptula P."/>
            <person name="Laine P."/>
            <person name="Smolander O.-P."/>
            <person name="Paulin L."/>
            <person name="Auvinen P."/>
            <person name="Varmanen P."/>
        </authorList>
    </citation>
    <scope>NUCLEOTIDE SEQUENCE [LARGE SCALE GENOMIC DNA]</scope>
    <source>
        <strain evidence="2">JS280</strain>
    </source>
</reference>
<dbReference type="KEGG" id="aji:C0Z10_03015"/>
<dbReference type="InterPro" id="IPR007061">
    <property type="entry name" value="MST-like"/>
</dbReference>
<dbReference type="RefSeq" id="WP_097798424.1">
    <property type="nucleotide sequence ID" value="NZ_CP025570.1"/>
</dbReference>
<dbReference type="Pfam" id="PF04978">
    <property type="entry name" value="MST"/>
    <property type="match status" value="1"/>
</dbReference>
<dbReference type="Proteomes" id="UP000285875">
    <property type="component" value="Chromosome"/>
</dbReference>
<evidence type="ECO:0000313" key="1">
    <source>
        <dbReference type="EMBL" id="AZZ38883.1"/>
    </source>
</evidence>
<protein>
    <submittedName>
        <fullName evidence="1">DUF664 domain-containing protein</fullName>
    </submittedName>
</protein>
<accession>A0A3Q9UJB7</accession>
<dbReference type="SUPFAM" id="SSF109854">
    <property type="entry name" value="DinB/YfiT-like putative metalloenzymes"/>
    <property type="match status" value="1"/>
</dbReference>
<dbReference type="InterPro" id="IPR034660">
    <property type="entry name" value="DinB/YfiT-like"/>
</dbReference>
<gene>
    <name evidence="1" type="ORF">C0Z10_03015</name>
</gene>
<dbReference type="EMBL" id="CP025570">
    <property type="protein sequence ID" value="AZZ38883.1"/>
    <property type="molecule type" value="Genomic_DNA"/>
</dbReference>
<proteinExistence type="predicted"/>
<evidence type="ECO:0000313" key="2">
    <source>
        <dbReference type="Proteomes" id="UP000285875"/>
    </source>
</evidence>
<dbReference type="AlphaFoldDB" id="A0A3Q9UJB7"/>
<name>A0A3Q9UJB7_9ACTN</name>
<dbReference type="Gene3D" id="1.20.120.450">
    <property type="entry name" value="dinb family like domain"/>
    <property type="match status" value="1"/>
</dbReference>
<sequence length="176" mass="18929">MTDSIAVLTDFIGRIHDEGGRVCDGLDDELARYQAAPATNTICWLLWHTARGLDAQLHDVLGGDQLWADEWAERLGLPLPDSRLGAGATGYGQRPEDVIHVVAPVEDLRAYLEAACEDAAALVGALDQADLDRVVDDSYTPPVTLSVRIVSIITDCLQHLGQAGFLRGIAERAAAE</sequence>